<evidence type="ECO:0000313" key="1">
    <source>
        <dbReference type="EMBL" id="QTH22834.1"/>
    </source>
</evidence>
<protein>
    <submittedName>
        <fullName evidence="1">Uncharacterized protein</fullName>
    </submittedName>
</protein>
<sequence length="66" mass="7099">MIEMHMALRALRQIALASTQSELDVARMDAADILDEAGWEKSARTVIDSIGLPVASDDAEGTQQQG</sequence>
<dbReference type="AlphaFoldDB" id="A0A975D539"/>
<dbReference type="RefSeq" id="WP_021688168.1">
    <property type="nucleotide sequence ID" value="NZ_CP059319.1"/>
</dbReference>
<gene>
    <name evidence="1" type="ORF">HRJ34_04765</name>
</gene>
<organism evidence="1 2">
    <name type="scientific">Rhizorhabdus wittichii</name>
    <dbReference type="NCBI Taxonomy" id="160791"/>
    <lineage>
        <taxon>Bacteria</taxon>
        <taxon>Pseudomonadati</taxon>
        <taxon>Pseudomonadota</taxon>
        <taxon>Alphaproteobacteria</taxon>
        <taxon>Sphingomonadales</taxon>
        <taxon>Sphingomonadaceae</taxon>
        <taxon>Rhizorhabdus</taxon>
    </lineage>
</organism>
<dbReference type="Proteomes" id="UP000664914">
    <property type="component" value="Chromosome"/>
</dbReference>
<accession>A0A975D539</accession>
<name>A0A975D539_9SPHN</name>
<dbReference type="EMBL" id="CP059319">
    <property type="protein sequence ID" value="QTH22834.1"/>
    <property type="molecule type" value="Genomic_DNA"/>
</dbReference>
<reference evidence="1" key="2">
    <citation type="submission" date="2021-04" db="EMBL/GenBank/DDBJ databases">
        <title>Isolation and genomic analysis of the ibuprofen-degrading bacterium Sphingomonas strain MPO218.</title>
        <authorList>
            <person name="Aulestia M."/>
            <person name="Flores A."/>
            <person name="Mangas E.L."/>
            <person name="Perez-Pulido A.J."/>
            <person name="Santero E."/>
            <person name="Camacho E.M."/>
        </authorList>
    </citation>
    <scope>NUCLEOTIDE SEQUENCE</scope>
    <source>
        <strain evidence="1">MPO218</strain>
    </source>
</reference>
<reference evidence="1" key="1">
    <citation type="submission" date="2020-07" db="EMBL/GenBank/DDBJ databases">
        <authorList>
            <person name="Camacho E."/>
        </authorList>
    </citation>
    <scope>NUCLEOTIDE SEQUENCE</scope>
    <source>
        <strain evidence="1">MPO218</strain>
    </source>
</reference>
<proteinExistence type="predicted"/>
<evidence type="ECO:0000313" key="2">
    <source>
        <dbReference type="Proteomes" id="UP000664914"/>
    </source>
</evidence>